<feature type="transmembrane region" description="Helical" evidence="1">
    <location>
        <begin position="290"/>
        <end position="311"/>
    </location>
</feature>
<evidence type="ECO:0000313" key="2">
    <source>
        <dbReference type="EMBL" id="QEO16555.1"/>
    </source>
</evidence>
<sequence>MSLGAELTVVLAALAFVWPFVGAVLVAALAAPRSREYAIWVAGIGCALALAVFLFPVSEAAAAGWDDDPVQRAGRVMLAFGLLLMVLESPVLPDRLLRSLPHVSTALAGLACVAPDPAVGLGILVIELGWGVFVFTRPAGQAMTGWSLIRTGAVGVFLVLCGLTLPQDTLVAGLTMACGLVVLTGLAPFGQFGREDNDVFLLLPLAATTLLLAMRLRVHGGGAFAMALVAAGLLSVWLTGCVGRLSGRRMFRTFPLALGFMAVGIQADVAALLFLCGWCLAGGGRLERGWAVRALACFPPGAPFVGCLLLLSMLPDWSWSIAVLTVAGLLLVVVRGLPERVPLHLVWPDEAAGQLACVVLAGMGFLVPLAMMLGAF</sequence>
<feature type="transmembrane region" description="Helical" evidence="1">
    <location>
        <begin position="7"/>
        <end position="31"/>
    </location>
</feature>
<dbReference type="EMBL" id="CP043506">
    <property type="protein sequence ID" value="QEO16555.1"/>
    <property type="molecule type" value="Genomic_DNA"/>
</dbReference>
<organism evidence="2 3">
    <name type="scientific">Acetobacter vaccinii</name>
    <dbReference type="NCBI Taxonomy" id="2592655"/>
    <lineage>
        <taxon>Bacteria</taxon>
        <taxon>Pseudomonadati</taxon>
        <taxon>Pseudomonadota</taxon>
        <taxon>Alphaproteobacteria</taxon>
        <taxon>Acetobacterales</taxon>
        <taxon>Acetobacteraceae</taxon>
        <taxon>Acetobacter</taxon>
    </lineage>
</organism>
<proteinExistence type="predicted"/>
<feature type="transmembrane region" description="Helical" evidence="1">
    <location>
        <begin position="199"/>
        <end position="218"/>
    </location>
</feature>
<feature type="transmembrane region" description="Helical" evidence="1">
    <location>
        <begin position="147"/>
        <end position="165"/>
    </location>
</feature>
<reference evidence="2 3" key="1">
    <citation type="submission" date="2019-09" db="EMBL/GenBank/DDBJ databases">
        <title>Genome sequencing of strain KACC 21233.</title>
        <authorList>
            <person name="Heo J."/>
            <person name="Kim S.-J."/>
            <person name="Kim J.-S."/>
            <person name="Hong S.-B."/>
            <person name="Kwon S.-W."/>
        </authorList>
    </citation>
    <scope>NUCLEOTIDE SEQUENCE [LARGE SCALE GENOMIC DNA]</scope>
    <source>
        <strain evidence="2 3">KACC 21233</strain>
    </source>
</reference>
<dbReference type="Proteomes" id="UP000324536">
    <property type="component" value="Chromosome"/>
</dbReference>
<evidence type="ECO:0000313" key="3">
    <source>
        <dbReference type="Proteomes" id="UP000324536"/>
    </source>
</evidence>
<feature type="transmembrane region" description="Helical" evidence="1">
    <location>
        <begin position="76"/>
        <end position="93"/>
    </location>
</feature>
<protein>
    <submittedName>
        <fullName evidence="2">Uncharacterized protein</fullName>
    </submittedName>
</protein>
<keyword evidence="1" id="KW-0812">Transmembrane</keyword>
<feature type="transmembrane region" description="Helical" evidence="1">
    <location>
        <begin position="352"/>
        <end position="375"/>
    </location>
</feature>
<feature type="transmembrane region" description="Helical" evidence="1">
    <location>
        <begin position="105"/>
        <end position="135"/>
    </location>
</feature>
<accession>A0A5C1YMA2</accession>
<dbReference type="OrthoDB" id="7224597at2"/>
<dbReference type="RefSeq" id="WP_149277996.1">
    <property type="nucleotide sequence ID" value="NZ_CP043506.1"/>
</dbReference>
<feature type="transmembrane region" description="Helical" evidence="1">
    <location>
        <begin position="37"/>
        <end position="55"/>
    </location>
</feature>
<feature type="transmembrane region" description="Helical" evidence="1">
    <location>
        <begin position="171"/>
        <end position="192"/>
    </location>
</feature>
<evidence type="ECO:0000256" key="1">
    <source>
        <dbReference type="SAM" id="Phobius"/>
    </source>
</evidence>
<keyword evidence="1" id="KW-0472">Membrane</keyword>
<feature type="transmembrane region" description="Helical" evidence="1">
    <location>
        <begin position="257"/>
        <end position="284"/>
    </location>
</feature>
<keyword evidence="1" id="KW-1133">Transmembrane helix</keyword>
<gene>
    <name evidence="2" type="ORF">FLP30_01245</name>
</gene>
<dbReference type="KEGG" id="acek:FLP30_01245"/>
<name>A0A5C1YMA2_9PROT</name>
<feature type="transmembrane region" description="Helical" evidence="1">
    <location>
        <begin position="224"/>
        <end position="245"/>
    </location>
</feature>
<feature type="transmembrane region" description="Helical" evidence="1">
    <location>
        <begin position="318"/>
        <end position="337"/>
    </location>
</feature>
<dbReference type="AlphaFoldDB" id="A0A5C1YMA2"/>
<keyword evidence="3" id="KW-1185">Reference proteome</keyword>